<keyword evidence="2" id="KW-1185">Reference proteome</keyword>
<gene>
    <name evidence="1" type="ORF">ABVT43_20220</name>
</gene>
<organism evidence="1 2">
    <name type="scientific">Aliikangiella maris</name>
    <dbReference type="NCBI Taxonomy" id="3162458"/>
    <lineage>
        <taxon>Bacteria</taxon>
        <taxon>Pseudomonadati</taxon>
        <taxon>Pseudomonadota</taxon>
        <taxon>Gammaproteobacteria</taxon>
        <taxon>Oceanospirillales</taxon>
        <taxon>Pleioneaceae</taxon>
        <taxon>Aliikangiella</taxon>
    </lineage>
</organism>
<name>A0ABV2C064_9GAMM</name>
<reference evidence="1 2" key="1">
    <citation type="submission" date="2024-06" db="EMBL/GenBank/DDBJ databases">
        <authorList>
            <person name="Li F."/>
        </authorList>
    </citation>
    <scope>NUCLEOTIDE SEQUENCE [LARGE SCALE GENOMIC DNA]</scope>
    <source>
        <strain evidence="1 2">GXAS 311</strain>
    </source>
</reference>
<feature type="non-terminal residue" evidence="1">
    <location>
        <position position="1"/>
    </location>
</feature>
<comment type="caution">
    <text evidence="1">The sequence shown here is derived from an EMBL/GenBank/DDBJ whole genome shotgun (WGS) entry which is preliminary data.</text>
</comment>
<proteinExistence type="predicted"/>
<protein>
    <submittedName>
        <fullName evidence="1">Uncharacterized protein</fullName>
    </submittedName>
</protein>
<dbReference type="EMBL" id="JBEVCJ010000072">
    <property type="protein sequence ID" value="MET1257468.1"/>
    <property type="molecule type" value="Genomic_DNA"/>
</dbReference>
<evidence type="ECO:0000313" key="2">
    <source>
        <dbReference type="Proteomes" id="UP001548189"/>
    </source>
</evidence>
<accession>A0ABV2C064</accession>
<dbReference type="Proteomes" id="UP001548189">
    <property type="component" value="Unassembled WGS sequence"/>
</dbReference>
<dbReference type="RefSeq" id="WP_353898051.1">
    <property type="nucleotide sequence ID" value="NZ_JBEVCJ010000072.1"/>
</dbReference>
<sequence length="78" mass="9329">NRNAKRRIRLSLALDLRVSIKQDKRRFYMSTLLKKVSLQSLGQMKFGRFITIYMVYFEAEVIHGRQKLLVQMAHEEKT</sequence>
<evidence type="ECO:0000313" key="1">
    <source>
        <dbReference type="EMBL" id="MET1257468.1"/>
    </source>
</evidence>